<dbReference type="InterPro" id="IPR011009">
    <property type="entry name" value="Kinase-like_dom_sf"/>
</dbReference>
<dbReference type="InterPro" id="IPR017441">
    <property type="entry name" value="Protein_kinase_ATP_BS"/>
</dbReference>
<dbReference type="GO" id="GO:0005524">
    <property type="term" value="F:ATP binding"/>
    <property type="evidence" value="ECO:0007669"/>
    <property type="project" value="UniProtKB-UniRule"/>
</dbReference>
<dbReference type="GO" id="GO:0005737">
    <property type="term" value="C:cytoplasm"/>
    <property type="evidence" value="ECO:0000318"/>
    <property type="project" value="GO_Central"/>
</dbReference>
<evidence type="ECO:0000256" key="6">
    <source>
        <dbReference type="ARBA" id="ARBA00022840"/>
    </source>
</evidence>
<dbReference type="OMA" id="QYRTMEY"/>
<dbReference type="PROSITE" id="PS00108">
    <property type="entry name" value="PROTEIN_KINASE_ST"/>
    <property type="match status" value="1"/>
</dbReference>
<organism evidence="12 13">
    <name type="scientific">Trichoplax adhaerens</name>
    <name type="common">Trichoplax reptans</name>
    <dbReference type="NCBI Taxonomy" id="10228"/>
    <lineage>
        <taxon>Eukaryota</taxon>
        <taxon>Metazoa</taxon>
        <taxon>Placozoa</taxon>
        <taxon>Uniplacotomia</taxon>
        <taxon>Trichoplacea</taxon>
        <taxon>Trichoplacidae</taxon>
        <taxon>Trichoplax</taxon>
    </lineage>
</organism>
<dbReference type="KEGG" id="tad:TRIADDRAFT_28028"/>
<name>B3S2M0_TRIAD</name>
<keyword evidence="5" id="KW-0418">Kinase</keyword>
<dbReference type="GeneID" id="6755243"/>
<dbReference type="PROSITE" id="PS00107">
    <property type="entry name" value="PROTEIN_KINASE_ATP"/>
    <property type="match status" value="1"/>
</dbReference>
<dbReference type="PANTHER" id="PTHR44329:SF285">
    <property type="entry name" value="V-MOS MOLONEY MURINE SARCOMA VIRAL ONCO HOMOLOG"/>
    <property type="match status" value="1"/>
</dbReference>
<dbReference type="eggNOG" id="KOG0192">
    <property type="taxonomic scope" value="Eukaryota"/>
</dbReference>
<proteinExistence type="inferred from homology"/>
<dbReference type="GO" id="GO:0007165">
    <property type="term" value="P:signal transduction"/>
    <property type="evidence" value="ECO:0000318"/>
    <property type="project" value="GO_Central"/>
</dbReference>
<dbReference type="InterPro" id="IPR051681">
    <property type="entry name" value="Ser/Thr_Kinases-Pseudokinases"/>
</dbReference>
<comment type="similarity">
    <text evidence="10">Belongs to the protein kinase superfamily.</text>
</comment>
<dbReference type="PANTHER" id="PTHR44329">
    <property type="entry name" value="SERINE/THREONINE-PROTEIN KINASE TNNI3K-RELATED"/>
    <property type="match status" value="1"/>
</dbReference>
<dbReference type="EC" id="2.7.11.1" evidence="1"/>
<reference evidence="12 13" key="1">
    <citation type="journal article" date="2008" name="Nature">
        <title>The Trichoplax genome and the nature of placozoans.</title>
        <authorList>
            <person name="Srivastava M."/>
            <person name="Begovic E."/>
            <person name="Chapman J."/>
            <person name="Putnam N.H."/>
            <person name="Hellsten U."/>
            <person name="Kawashima T."/>
            <person name="Kuo A."/>
            <person name="Mitros T."/>
            <person name="Salamov A."/>
            <person name="Carpenter M.L."/>
            <person name="Signorovitch A.Y."/>
            <person name="Moreno M.A."/>
            <person name="Kamm K."/>
            <person name="Grimwood J."/>
            <person name="Schmutz J."/>
            <person name="Shapiro H."/>
            <person name="Grigoriev I.V."/>
            <person name="Buss L.W."/>
            <person name="Schierwater B."/>
            <person name="Dellaporta S.L."/>
            <person name="Rokhsar D.S."/>
        </authorList>
    </citation>
    <scope>NUCLEOTIDE SEQUENCE [LARGE SCALE GENOMIC DNA]</scope>
    <source>
        <strain evidence="12 13">Grell-BS-1999</strain>
    </source>
</reference>
<evidence type="ECO:0000256" key="4">
    <source>
        <dbReference type="ARBA" id="ARBA00022741"/>
    </source>
</evidence>
<dbReference type="InterPro" id="IPR000719">
    <property type="entry name" value="Prot_kinase_dom"/>
</dbReference>
<dbReference type="Gene3D" id="1.10.510.10">
    <property type="entry name" value="Transferase(Phosphotransferase) domain 1"/>
    <property type="match status" value="1"/>
</dbReference>
<dbReference type="PhylomeDB" id="B3S2M0"/>
<comment type="catalytic activity">
    <reaction evidence="7">
        <text>L-threonyl-[protein] + ATP = O-phospho-L-threonyl-[protein] + ADP + H(+)</text>
        <dbReference type="Rhea" id="RHEA:46608"/>
        <dbReference type="Rhea" id="RHEA-COMP:11060"/>
        <dbReference type="Rhea" id="RHEA-COMP:11605"/>
        <dbReference type="ChEBI" id="CHEBI:15378"/>
        <dbReference type="ChEBI" id="CHEBI:30013"/>
        <dbReference type="ChEBI" id="CHEBI:30616"/>
        <dbReference type="ChEBI" id="CHEBI:61977"/>
        <dbReference type="ChEBI" id="CHEBI:456216"/>
        <dbReference type="EC" id="2.7.11.1"/>
    </reaction>
</comment>
<dbReference type="GO" id="GO:0004674">
    <property type="term" value="F:protein serine/threonine kinase activity"/>
    <property type="evidence" value="ECO:0000318"/>
    <property type="project" value="GO_Central"/>
</dbReference>
<keyword evidence="3" id="KW-0808">Transferase</keyword>
<dbReference type="CTD" id="6755243"/>
<dbReference type="PIRSF" id="PIRSF000654">
    <property type="entry name" value="Integrin-linked_kinase"/>
    <property type="match status" value="1"/>
</dbReference>
<dbReference type="Pfam" id="PF00069">
    <property type="entry name" value="Pkinase"/>
    <property type="match status" value="1"/>
</dbReference>
<evidence type="ECO:0000256" key="5">
    <source>
        <dbReference type="ARBA" id="ARBA00022777"/>
    </source>
</evidence>
<evidence type="ECO:0000256" key="9">
    <source>
        <dbReference type="PROSITE-ProRule" id="PRU10141"/>
    </source>
</evidence>
<feature type="binding site" evidence="9">
    <location>
        <position position="54"/>
    </location>
    <ligand>
        <name>ATP</name>
        <dbReference type="ChEBI" id="CHEBI:30616"/>
    </ligand>
</feature>
<accession>B3S2M0</accession>
<feature type="domain" description="Protein kinase" evidence="11">
    <location>
        <begin position="26"/>
        <end position="294"/>
    </location>
</feature>
<dbReference type="FunCoup" id="B3S2M0">
    <property type="interactions" value="49"/>
</dbReference>
<dbReference type="Proteomes" id="UP000009022">
    <property type="component" value="Unassembled WGS sequence"/>
</dbReference>
<protein>
    <recommendedName>
        <fullName evidence="1">non-specific serine/threonine protein kinase</fullName>
        <ecNumber evidence="1">2.7.11.1</ecNumber>
    </recommendedName>
</protein>
<dbReference type="STRING" id="10228.B3S2M0"/>
<evidence type="ECO:0000313" key="12">
    <source>
        <dbReference type="EMBL" id="EDV23120.1"/>
    </source>
</evidence>
<evidence type="ECO:0000256" key="3">
    <source>
        <dbReference type="ARBA" id="ARBA00022679"/>
    </source>
</evidence>
<evidence type="ECO:0000313" key="13">
    <source>
        <dbReference type="Proteomes" id="UP000009022"/>
    </source>
</evidence>
<evidence type="ECO:0000256" key="10">
    <source>
        <dbReference type="RuleBase" id="RU000304"/>
    </source>
</evidence>
<dbReference type="EMBL" id="DS985247">
    <property type="protein sequence ID" value="EDV23120.1"/>
    <property type="molecule type" value="Genomic_DNA"/>
</dbReference>
<evidence type="ECO:0000256" key="7">
    <source>
        <dbReference type="ARBA" id="ARBA00047899"/>
    </source>
</evidence>
<dbReference type="AlphaFoldDB" id="B3S2M0"/>
<comment type="catalytic activity">
    <reaction evidence="8">
        <text>L-seryl-[protein] + ATP = O-phospho-L-seryl-[protein] + ADP + H(+)</text>
        <dbReference type="Rhea" id="RHEA:17989"/>
        <dbReference type="Rhea" id="RHEA-COMP:9863"/>
        <dbReference type="Rhea" id="RHEA-COMP:11604"/>
        <dbReference type="ChEBI" id="CHEBI:15378"/>
        <dbReference type="ChEBI" id="CHEBI:29999"/>
        <dbReference type="ChEBI" id="CHEBI:30616"/>
        <dbReference type="ChEBI" id="CHEBI:83421"/>
        <dbReference type="ChEBI" id="CHEBI:456216"/>
        <dbReference type="EC" id="2.7.11.1"/>
    </reaction>
</comment>
<dbReference type="OrthoDB" id="4062651at2759"/>
<dbReference type="RefSeq" id="XP_002114030.1">
    <property type="nucleotide sequence ID" value="XM_002113994.1"/>
</dbReference>
<sequence>MACELFSLISPHWTNSTYAKVDHNELNIERLLGSGGFGSVYEGTYGSKKVAIKKLHQRGKNERAALDSFKAEVLAMSLLHHPNIVETVAISTASDCLHDYPLLIMELAGSRNLQEVLNDTDTEVIDVKRRLKFAHQIAMALEYTHSFGIVHLDLKPANVLITPEDNCKLADFGCSQTVQEDGSCVNSPTRSYLTGTFAYTAPELLRGCDPTTKADIYSFAICLWQLIARERPYGCENPHVVIFAVVAYNHRPPITTQMEMEEDYQHLVMQGWNACPSDRPTAADCVEVLKKLQQ</sequence>
<keyword evidence="13" id="KW-1185">Reference proteome</keyword>
<dbReference type="Gene3D" id="3.30.200.20">
    <property type="entry name" value="Phosphorylase Kinase, domain 1"/>
    <property type="match status" value="1"/>
</dbReference>
<dbReference type="InParanoid" id="B3S2M0"/>
<dbReference type="SUPFAM" id="SSF56112">
    <property type="entry name" value="Protein kinase-like (PK-like)"/>
    <property type="match status" value="1"/>
</dbReference>
<dbReference type="HOGENOM" id="CLU_000288_7_35_1"/>
<dbReference type="SMART" id="SM00220">
    <property type="entry name" value="S_TKc"/>
    <property type="match status" value="1"/>
</dbReference>
<evidence type="ECO:0000259" key="11">
    <source>
        <dbReference type="PROSITE" id="PS50011"/>
    </source>
</evidence>
<evidence type="ECO:0000256" key="8">
    <source>
        <dbReference type="ARBA" id="ARBA00048679"/>
    </source>
</evidence>
<keyword evidence="6 9" id="KW-0067">ATP-binding</keyword>
<dbReference type="PROSITE" id="PS50011">
    <property type="entry name" value="PROTEIN_KINASE_DOM"/>
    <property type="match status" value="1"/>
</dbReference>
<keyword evidence="2 10" id="KW-0723">Serine/threonine-protein kinase</keyword>
<gene>
    <name evidence="12" type="ORF">TRIADDRAFT_28028</name>
</gene>
<keyword evidence="4 9" id="KW-0547">Nucleotide-binding</keyword>
<dbReference type="InterPro" id="IPR008271">
    <property type="entry name" value="Ser/Thr_kinase_AS"/>
</dbReference>
<evidence type="ECO:0000256" key="2">
    <source>
        <dbReference type="ARBA" id="ARBA00022527"/>
    </source>
</evidence>
<evidence type="ECO:0000256" key="1">
    <source>
        <dbReference type="ARBA" id="ARBA00012513"/>
    </source>
</evidence>